<reference evidence="2" key="2">
    <citation type="journal article" date="2015" name="Fish Shellfish Immunol.">
        <title>Early steps in the European eel (Anguilla anguilla)-Vibrio vulnificus interaction in the gills: Role of the RtxA13 toxin.</title>
        <authorList>
            <person name="Callol A."/>
            <person name="Pajuelo D."/>
            <person name="Ebbesson L."/>
            <person name="Teles M."/>
            <person name="MacKenzie S."/>
            <person name="Amaro C."/>
        </authorList>
    </citation>
    <scope>NUCLEOTIDE SEQUENCE</scope>
</reference>
<protein>
    <submittedName>
        <fullName evidence="2">Uncharacterized protein</fullName>
    </submittedName>
</protein>
<feature type="compositionally biased region" description="Low complexity" evidence="1">
    <location>
        <begin position="1"/>
        <end position="14"/>
    </location>
</feature>
<dbReference type="EMBL" id="GBXM01059937">
    <property type="protein sequence ID" value="JAH48640.1"/>
    <property type="molecule type" value="Transcribed_RNA"/>
</dbReference>
<proteinExistence type="predicted"/>
<organism evidence="2">
    <name type="scientific">Anguilla anguilla</name>
    <name type="common">European freshwater eel</name>
    <name type="synonym">Muraena anguilla</name>
    <dbReference type="NCBI Taxonomy" id="7936"/>
    <lineage>
        <taxon>Eukaryota</taxon>
        <taxon>Metazoa</taxon>
        <taxon>Chordata</taxon>
        <taxon>Craniata</taxon>
        <taxon>Vertebrata</taxon>
        <taxon>Euteleostomi</taxon>
        <taxon>Actinopterygii</taxon>
        <taxon>Neopterygii</taxon>
        <taxon>Teleostei</taxon>
        <taxon>Anguilliformes</taxon>
        <taxon>Anguillidae</taxon>
        <taxon>Anguilla</taxon>
    </lineage>
</organism>
<evidence type="ECO:0000313" key="2">
    <source>
        <dbReference type="EMBL" id="JAH48640.1"/>
    </source>
</evidence>
<feature type="region of interest" description="Disordered" evidence="1">
    <location>
        <begin position="1"/>
        <end position="20"/>
    </location>
</feature>
<dbReference type="AlphaFoldDB" id="A0A0E9T6R3"/>
<evidence type="ECO:0000256" key="1">
    <source>
        <dbReference type="SAM" id="MobiDB-lite"/>
    </source>
</evidence>
<name>A0A0E9T6R3_ANGAN</name>
<reference evidence="2" key="1">
    <citation type="submission" date="2014-11" db="EMBL/GenBank/DDBJ databases">
        <authorList>
            <person name="Amaro Gonzalez C."/>
        </authorList>
    </citation>
    <scope>NUCLEOTIDE SEQUENCE</scope>
</reference>
<accession>A0A0E9T6R3</accession>
<sequence>MYAYTHTPTQQTHTTHSKTRNTHTLVHVHKAHMHALARVLTFRTF</sequence>